<name>A0A645A3T6_9ZZZZ</name>
<protein>
    <submittedName>
        <fullName evidence="1">Uncharacterized protein</fullName>
    </submittedName>
</protein>
<dbReference type="AlphaFoldDB" id="A0A645A3T6"/>
<gene>
    <name evidence="1" type="ORF">SDC9_94576</name>
</gene>
<proteinExistence type="predicted"/>
<accession>A0A645A3T6</accession>
<dbReference type="EMBL" id="VSSQ01011848">
    <property type="protein sequence ID" value="MPM47855.1"/>
    <property type="molecule type" value="Genomic_DNA"/>
</dbReference>
<comment type="caution">
    <text evidence="1">The sequence shown here is derived from an EMBL/GenBank/DDBJ whole genome shotgun (WGS) entry which is preliminary data.</text>
</comment>
<evidence type="ECO:0000313" key="1">
    <source>
        <dbReference type="EMBL" id="MPM47855.1"/>
    </source>
</evidence>
<reference evidence="1" key="1">
    <citation type="submission" date="2019-08" db="EMBL/GenBank/DDBJ databases">
        <authorList>
            <person name="Kucharzyk K."/>
            <person name="Murdoch R.W."/>
            <person name="Higgins S."/>
            <person name="Loffler F."/>
        </authorList>
    </citation>
    <scope>NUCLEOTIDE SEQUENCE</scope>
</reference>
<sequence>MRENIPAWRISFSGVSVVRTVRADLQIDNFPGIVELQIMVAAPSQRGAVRVETVADDGADIAFNFGIGADSHRSEDAEALALKVTEALAGLIHVTSVGTTAVGVEQNLCWTHQAAHFVKPALGIVGDFGKTSFLQVYMRPGVGSKGPAFLLEFGDDRLYGFDFLLAVCLEGGELRGVGDVPVGLGAIAQNTLEAGQADAALSSVEGKVRMLPHELVHQSDGIQILRNDFFAVAVQTPAPDLSVVSQDELVCKAVLEHVVVVIYVVVGNDDRLFAFRKHQGVPFHSGLAGIVCVLRPDRVDVDQDVIVCVEGLENRPVLLFGHHPVVDAVGHVVSVKGQLSVGHHRVEKDMFHNSVVWYQCRCGRRRWSRSGFRRRRGGRAGGNLIGRRGLGRGVSAGGEQEKSRQKKRCDTEFFHDNKCFLSE</sequence>
<organism evidence="1">
    <name type="scientific">bioreactor metagenome</name>
    <dbReference type="NCBI Taxonomy" id="1076179"/>
    <lineage>
        <taxon>unclassified sequences</taxon>
        <taxon>metagenomes</taxon>
        <taxon>ecological metagenomes</taxon>
    </lineage>
</organism>